<accession>A8ILZ8</accession>
<keyword evidence="3" id="KW-1185">Reference proteome</keyword>
<reference evidence="3" key="2">
    <citation type="submission" date="2007-04" db="EMBL/GenBank/DDBJ databases">
        <title>Complete genome sequence of the nitrogen-fixing bacterium Azorhizobium caulinodans ORS571.</title>
        <authorList>
            <person name="Lee K.B."/>
            <person name="Backer P.D."/>
            <person name="Aono T."/>
            <person name="Liu C.T."/>
            <person name="Suzuki S."/>
            <person name="Suzuki T."/>
            <person name="Kaneko T."/>
            <person name="Yamada M."/>
            <person name="Tabata S."/>
            <person name="Kupfer D.M."/>
            <person name="Najar F.Z."/>
            <person name="Wiley G.B."/>
            <person name="Roe B."/>
            <person name="Binnewies T."/>
            <person name="Ussery D."/>
            <person name="Vereecke D."/>
            <person name="Gevers D."/>
            <person name="Holsters M."/>
            <person name="Oyaizu H."/>
        </authorList>
    </citation>
    <scope>NUCLEOTIDE SEQUENCE [LARGE SCALE GENOMIC DNA]</scope>
    <source>
        <strain evidence="3">ATCC 43989 / DSM 5975 / JCM 20966 / LMG 6465 / NBRC 14845 / NCIMB 13405 / ORS 571</strain>
    </source>
</reference>
<feature type="region of interest" description="Disordered" evidence="1">
    <location>
        <begin position="117"/>
        <end position="136"/>
    </location>
</feature>
<dbReference type="EMBL" id="AP009384">
    <property type="protein sequence ID" value="BAF86452.1"/>
    <property type="molecule type" value="Genomic_DNA"/>
</dbReference>
<reference evidence="2 3" key="6">
    <citation type="journal article" date="2011" name="Appl. Environ. Microbiol.">
        <title>Involvement of the azorhizobial chromosome partition gene (parA) in the onset of bacteroid differentiation during Sesbania rostrata stem nodule development.</title>
        <authorList>
            <person name="Liu CT."/>
            <person name="Lee KB."/>
            <person name="Wang YS."/>
            <person name="Peng MH."/>
            <person name="Lee KT."/>
            <person name="Suzuki S."/>
            <person name="Suzuki T."/>
            <person name="Oyaizu H."/>
        </authorList>
    </citation>
    <scope>NUCLEOTIDE SEQUENCE [LARGE SCALE GENOMIC DNA]</scope>
    <source>
        <strain evidence="3">ATCC 43989 / DSM 5975 / JCM 20966 / LMG 6465 / NBRC 14845 / NCIMB 13405 / ORS 571</strain>
    </source>
</reference>
<gene>
    <name evidence="2" type="ordered locus">AZC_0454</name>
</gene>
<reference evidence="2 3" key="1">
    <citation type="journal article" date="2007" name="Appl. Environ. Microbiol.">
        <title>Rhizobial factors required for stem nodule maturation and maintenance in Sesbania rostrata-Azorhizobium caulinodans ORS571 symbiosis.</title>
        <authorList>
            <person name="Suzuki S."/>
            <person name="Aono T."/>
            <person name="Lee KB."/>
            <person name="Suzuki T."/>
            <person name="Liu CT."/>
            <person name="Miwa H."/>
            <person name="Wakao S."/>
            <person name="Iki T."/>
            <person name="Oyaizu H."/>
        </authorList>
    </citation>
    <scope>NUCLEOTIDE SEQUENCE [LARGE SCALE GENOMIC DNA]</scope>
    <source>
        <strain evidence="3">ATCC 43989 / DSM 5975 / JCM 20966 / LMG 6465 / NBRC 14845 / NCIMB 13405 / ORS 571</strain>
    </source>
</reference>
<reference evidence="2 3" key="3">
    <citation type="journal article" date="2008" name="BMC Genomics">
        <title>The genome of the versatile nitrogen fixer Azorhizobium caulinodans ORS571.</title>
        <authorList>
            <person name="Lee KB."/>
            <person name="Backer P.D."/>
            <person name="Aono T."/>
            <person name="Liu CT."/>
            <person name="Suzuki S."/>
            <person name="Suzuki T."/>
            <person name="Kaneko T."/>
            <person name="Yamada M."/>
            <person name="Tabata S."/>
            <person name="Kupfer D.M."/>
            <person name="Najar F.Z."/>
            <person name="Wiley G.B."/>
            <person name="Roe B."/>
            <person name="Binnewies T.T."/>
            <person name="Ussery D.W."/>
            <person name="D'Haeze W."/>
            <person name="Herder J.D."/>
            <person name="Gevers D."/>
            <person name="Vereecke D."/>
            <person name="Holsters M."/>
            <person name="Oyaizu H."/>
        </authorList>
    </citation>
    <scope>NUCLEOTIDE SEQUENCE [LARGE SCALE GENOMIC DNA]</scope>
    <source>
        <strain evidence="3">ATCC 43989 / DSM 5975 / JCM 20966 / LMG 6465 / NBRC 14845 / NCIMB 13405 / ORS 571</strain>
    </source>
</reference>
<dbReference type="Proteomes" id="UP000000270">
    <property type="component" value="Chromosome"/>
</dbReference>
<dbReference type="STRING" id="438753.AZC_0454"/>
<evidence type="ECO:0000313" key="3">
    <source>
        <dbReference type="Proteomes" id="UP000000270"/>
    </source>
</evidence>
<name>A8ILZ8_AZOC5</name>
<dbReference type="HOGENOM" id="CLU_1923256_0_0_5"/>
<dbReference type="KEGG" id="azc:AZC_0454"/>
<dbReference type="AlphaFoldDB" id="A8ILZ8"/>
<reference evidence="2 3" key="5">
    <citation type="journal article" date="2010" name="Appl. Environ. Microbiol.">
        <title>phrR-like gene praR of Azorhizobium caulinodans ORS571 is essential for symbiosis with Sesbania rostrata and is involved in expression of reb genes.</title>
        <authorList>
            <person name="Akiba N."/>
            <person name="Aono T."/>
            <person name="Toyazaki H."/>
            <person name="Sato S."/>
            <person name="Oyaizu H."/>
        </authorList>
    </citation>
    <scope>NUCLEOTIDE SEQUENCE [LARGE SCALE GENOMIC DNA]</scope>
    <source>
        <strain evidence="3">ATCC 43989 / DSM 5975 / JCM 20966 / LMG 6465 / NBRC 14845 / NCIMB 13405 / ORS 571</strain>
    </source>
</reference>
<proteinExistence type="predicted"/>
<evidence type="ECO:0000313" key="2">
    <source>
        <dbReference type="EMBL" id="BAF86452.1"/>
    </source>
</evidence>
<evidence type="ECO:0000256" key="1">
    <source>
        <dbReference type="SAM" id="MobiDB-lite"/>
    </source>
</evidence>
<sequence>MLPFRTHSSSKQGDYIPIGKSYLFPRHGAALTPPQHQTRNTPMRTLSYAALALVAGLSLTSVAQADEYTTQEVRDQYAVAAESAAHNQPLLPFTAQATARTAAPQAQAATQDAIVGPFSDKDAHSGPAHFGIPSRL</sequence>
<reference evidence="2 3" key="4">
    <citation type="journal article" date="2009" name="Appl. Environ. Microbiol.">
        <title>Comparative genome-wide transcriptional profiling of Azorhizobium caulinodans ORS571 grown under free-living and symbiotic conditions.</title>
        <authorList>
            <person name="Tsukada S."/>
            <person name="Aono T."/>
            <person name="Akiba N."/>
            <person name="Lee KB."/>
            <person name="Liu CT."/>
            <person name="Toyazaki H."/>
            <person name="Oyaizu H."/>
        </authorList>
    </citation>
    <scope>NUCLEOTIDE SEQUENCE [LARGE SCALE GENOMIC DNA]</scope>
    <source>
        <strain evidence="3">ATCC 43989 / DSM 5975 / JCM 20966 / LMG 6465 / NBRC 14845 / NCIMB 13405 / ORS 571</strain>
    </source>
</reference>
<protein>
    <submittedName>
        <fullName evidence="2">Uncharacterized protein</fullName>
    </submittedName>
</protein>
<organism evidence="2 3">
    <name type="scientific">Azorhizobium caulinodans (strain ATCC 43989 / DSM 5975 / JCM 20966 / LMG 6465 / NBRC 14845 / NCIMB 13405 / ORS 571)</name>
    <dbReference type="NCBI Taxonomy" id="438753"/>
    <lineage>
        <taxon>Bacteria</taxon>
        <taxon>Pseudomonadati</taxon>
        <taxon>Pseudomonadota</taxon>
        <taxon>Alphaproteobacteria</taxon>
        <taxon>Hyphomicrobiales</taxon>
        <taxon>Xanthobacteraceae</taxon>
        <taxon>Azorhizobium</taxon>
    </lineage>
</organism>